<keyword evidence="2" id="KW-0472">Membrane</keyword>
<keyword evidence="4" id="KW-1185">Reference proteome</keyword>
<keyword evidence="2" id="KW-0812">Transmembrane</keyword>
<evidence type="ECO:0000313" key="3">
    <source>
        <dbReference type="Ensembl" id="ENSMMSP00000020935.1"/>
    </source>
</evidence>
<keyword evidence="2" id="KW-1133">Transmembrane helix</keyword>
<evidence type="ECO:0000313" key="4">
    <source>
        <dbReference type="Proteomes" id="UP000694544"/>
    </source>
</evidence>
<organism evidence="3 4">
    <name type="scientific">Moschus moschiferus</name>
    <name type="common">Siberian musk deer</name>
    <name type="synonym">Moschus sibiricus</name>
    <dbReference type="NCBI Taxonomy" id="68415"/>
    <lineage>
        <taxon>Eukaryota</taxon>
        <taxon>Metazoa</taxon>
        <taxon>Chordata</taxon>
        <taxon>Craniata</taxon>
        <taxon>Vertebrata</taxon>
        <taxon>Euteleostomi</taxon>
        <taxon>Mammalia</taxon>
        <taxon>Eutheria</taxon>
        <taxon>Laurasiatheria</taxon>
        <taxon>Artiodactyla</taxon>
        <taxon>Ruminantia</taxon>
        <taxon>Pecora</taxon>
        <taxon>Moschidae</taxon>
        <taxon>Moschus</taxon>
    </lineage>
</organism>
<dbReference type="Proteomes" id="UP000694544">
    <property type="component" value="Unplaced"/>
</dbReference>
<dbReference type="Ensembl" id="ENSMMST00000023103.1">
    <property type="protein sequence ID" value="ENSMMSP00000020935.1"/>
    <property type="gene ID" value="ENSMMSG00000015712.1"/>
</dbReference>
<feature type="compositionally biased region" description="Gly residues" evidence="1">
    <location>
        <begin position="91"/>
        <end position="100"/>
    </location>
</feature>
<feature type="transmembrane region" description="Helical" evidence="2">
    <location>
        <begin position="46"/>
        <end position="63"/>
    </location>
</feature>
<reference evidence="3" key="1">
    <citation type="submission" date="2025-08" db="UniProtKB">
        <authorList>
            <consortium name="Ensembl"/>
        </authorList>
    </citation>
    <scope>IDENTIFICATION</scope>
</reference>
<accession>A0A8C6DTC7</accession>
<dbReference type="GeneTree" id="ENSGT00960000191436"/>
<proteinExistence type="predicted"/>
<sequence length="100" mass="10834">SQMNPIHHGRWQGGCRLLLDFLGVVTAALISLALSPPRLSRRPWRWVFLAIMLFALDFNLIFCNMAEFLKPGGAAEMTTADKAEVENSDGDSGGGPGTVC</sequence>
<dbReference type="AlphaFoldDB" id="A0A8C6DTC7"/>
<feature type="transmembrane region" description="Helical" evidence="2">
    <location>
        <begin position="17"/>
        <end position="34"/>
    </location>
</feature>
<feature type="region of interest" description="Disordered" evidence="1">
    <location>
        <begin position="80"/>
        <end position="100"/>
    </location>
</feature>
<evidence type="ECO:0000256" key="1">
    <source>
        <dbReference type="SAM" id="MobiDB-lite"/>
    </source>
</evidence>
<protein>
    <submittedName>
        <fullName evidence="3">Uncharacterized protein</fullName>
    </submittedName>
</protein>
<reference evidence="3" key="2">
    <citation type="submission" date="2025-09" db="UniProtKB">
        <authorList>
            <consortium name="Ensembl"/>
        </authorList>
    </citation>
    <scope>IDENTIFICATION</scope>
</reference>
<name>A0A8C6DTC7_MOSMO</name>
<evidence type="ECO:0000256" key="2">
    <source>
        <dbReference type="SAM" id="Phobius"/>
    </source>
</evidence>